<sequence>MPRRSAYETNGDADDIAVTAQRLTKSGFLTADSPDCFRDGLNLLVAHLRAEAVPPREILAQRIQNYADRPRPYMASQRSWRGSTFTAWINPRRILLKERGTRSFIHDNSNATRQTRTTTGQPNSRHVEPLASLPEFAERIAYERGAPAGLTELFGDPETPAIQVEAWKLPIGPLFRIETSGNHRLAALAALAVPCVLAEVRLHTGLFDTSQTSNLDEMDEIEAYRRLLQTFEIASFTDTGMLAVHGIATRWPMLIRDPETAVKSLTAVEQITGAPITHRIGQLPRSWFGGADEIRAASRDIGDTLDRFIVNRSRHGIRRFYRRKSSGKS</sequence>
<protein>
    <submittedName>
        <fullName evidence="2">Uncharacterized protein</fullName>
    </submittedName>
</protein>
<dbReference type="OrthoDB" id="4782175at2"/>
<name>A0A386ZNJ5_9NOCA</name>
<dbReference type="KEGG" id="nyu:D7D52_34765"/>
<evidence type="ECO:0000256" key="1">
    <source>
        <dbReference type="SAM" id="MobiDB-lite"/>
    </source>
</evidence>
<organism evidence="2 3">
    <name type="scientific">Nocardia yunnanensis</name>
    <dbReference type="NCBI Taxonomy" id="2382165"/>
    <lineage>
        <taxon>Bacteria</taxon>
        <taxon>Bacillati</taxon>
        <taxon>Actinomycetota</taxon>
        <taxon>Actinomycetes</taxon>
        <taxon>Mycobacteriales</taxon>
        <taxon>Nocardiaceae</taxon>
        <taxon>Nocardia</taxon>
    </lineage>
</organism>
<dbReference type="RefSeq" id="WP_120743218.1">
    <property type="nucleotide sequence ID" value="NZ_CP032568.1"/>
</dbReference>
<dbReference type="AlphaFoldDB" id="A0A386ZNJ5"/>
<feature type="compositionally biased region" description="Polar residues" evidence="1">
    <location>
        <begin position="106"/>
        <end position="124"/>
    </location>
</feature>
<accession>A0A386ZNJ5</accession>
<evidence type="ECO:0000313" key="3">
    <source>
        <dbReference type="Proteomes" id="UP000267164"/>
    </source>
</evidence>
<evidence type="ECO:0000313" key="2">
    <source>
        <dbReference type="EMBL" id="AYF78135.1"/>
    </source>
</evidence>
<keyword evidence="3" id="KW-1185">Reference proteome</keyword>
<feature type="region of interest" description="Disordered" evidence="1">
    <location>
        <begin position="106"/>
        <end position="127"/>
    </location>
</feature>
<dbReference type="EMBL" id="CP032568">
    <property type="protein sequence ID" value="AYF78135.1"/>
    <property type="molecule type" value="Genomic_DNA"/>
</dbReference>
<gene>
    <name evidence="2" type="ORF">D7D52_34765</name>
</gene>
<dbReference type="Proteomes" id="UP000267164">
    <property type="component" value="Chromosome"/>
</dbReference>
<reference evidence="2 3" key="1">
    <citation type="submission" date="2018-09" db="EMBL/GenBank/DDBJ databases">
        <title>Nocardia yunnanensis sp. nov., an actinomycete isolated from a soil sample.</title>
        <authorList>
            <person name="Zhang J."/>
        </authorList>
    </citation>
    <scope>NUCLEOTIDE SEQUENCE [LARGE SCALE GENOMIC DNA]</scope>
    <source>
        <strain evidence="2 3">CFHS0054</strain>
    </source>
</reference>
<proteinExistence type="predicted"/>